<name>A0A4Q7ZNH4_9ACTN</name>
<dbReference type="RefSeq" id="WP_130510879.1">
    <property type="nucleotide sequence ID" value="NZ_SHKY01000001.1"/>
</dbReference>
<dbReference type="OrthoDB" id="3294994at2"/>
<dbReference type="GO" id="GO:0043683">
    <property type="term" value="P:type IV pilus assembly"/>
    <property type="evidence" value="ECO:0007669"/>
    <property type="project" value="InterPro"/>
</dbReference>
<evidence type="ECO:0000256" key="1">
    <source>
        <dbReference type="SAM" id="Coils"/>
    </source>
</evidence>
<reference evidence="2 3" key="1">
    <citation type="submission" date="2019-02" db="EMBL/GenBank/DDBJ databases">
        <title>Sequencing the genomes of 1000 actinobacteria strains.</title>
        <authorList>
            <person name="Klenk H.-P."/>
        </authorList>
    </citation>
    <scope>NUCLEOTIDE SEQUENCE [LARGE SCALE GENOMIC DNA]</scope>
    <source>
        <strain evidence="2 3">DSM 45162</strain>
    </source>
</reference>
<keyword evidence="3" id="KW-1185">Reference proteome</keyword>
<evidence type="ECO:0000313" key="2">
    <source>
        <dbReference type="EMBL" id="RZU52241.1"/>
    </source>
</evidence>
<organism evidence="2 3">
    <name type="scientific">Krasilnikovia cinnamomea</name>
    <dbReference type="NCBI Taxonomy" id="349313"/>
    <lineage>
        <taxon>Bacteria</taxon>
        <taxon>Bacillati</taxon>
        <taxon>Actinomycetota</taxon>
        <taxon>Actinomycetes</taxon>
        <taxon>Micromonosporales</taxon>
        <taxon>Micromonosporaceae</taxon>
        <taxon>Krasilnikovia</taxon>
    </lineage>
</organism>
<dbReference type="Pfam" id="PF04350">
    <property type="entry name" value="PilO"/>
    <property type="match status" value="1"/>
</dbReference>
<evidence type="ECO:0000313" key="3">
    <source>
        <dbReference type="Proteomes" id="UP000292564"/>
    </source>
</evidence>
<protein>
    <submittedName>
        <fullName evidence="2">Tfp pilus assembly protein PilO</fullName>
    </submittedName>
</protein>
<dbReference type="GO" id="GO:0043107">
    <property type="term" value="P:type IV pilus-dependent motility"/>
    <property type="evidence" value="ECO:0007669"/>
    <property type="project" value="InterPro"/>
</dbReference>
<dbReference type="Proteomes" id="UP000292564">
    <property type="component" value="Unassembled WGS sequence"/>
</dbReference>
<proteinExistence type="predicted"/>
<dbReference type="Gene3D" id="3.30.70.60">
    <property type="match status" value="1"/>
</dbReference>
<feature type="coiled-coil region" evidence="1">
    <location>
        <begin position="44"/>
        <end position="81"/>
    </location>
</feature>
<comment type="caution">
    <text evidence="2">The sequence shown here is derived from an EMBL/GenBank/DDBJ whole genome shotgun (WGS) entry which is preliminary data.</text>
</comment>
<dbReference type="EMBL" id="SHKY01000001">
    <property type="protein sequence ID" value="RZU52241.1"/>
    <property type="molecule type" value="Genomic_DNA"/>
</dbReference>
<sequence length="200" mass="21068">MSARHVDRIWLLGGVLLIALLTIASWFLLISPTYAEAGQLHDEAGDTQTQLTQLRKRNGELEEQKARLPEYRKKLETYQAALTSDSGVPDFLRELQRSGDTMNVTVSGLTVADPAPVAGAGDVGALPITLTASGSPADLSTFLKRLQNTQPRALLIDSASVTSSGSSNDGSSTTVTATLNLTLKAFVTSSKGGATPAPTK</sequence>
<gene>
    <name evidence="2" type="ORF">EV385_4089</name>
</gene>
<dbReference type="InterPro" id="IPR007445">
    <property type="entry name" value="PilO"/>
</dbReference>
<accession>A0A4Q7ZNH4</accession>
<dbReference type="InterPro" id="IPR014717">
    <property type="entry name" value="Transl_elong_EF1B/ribsomal_bS6"/>
</dbReference>
<dbReference type="AlphaFoldDB" id="A0A4Q7ZNH4"/>
<keyword evidence="1" id="KW-0175">Coiled coil</keyword>